<name>A0AAD9P9G6_RIDPI</name>
<feature type="compositionally biased region" description="Low complexity" evidence="3">
    <location>
        <begin position="1362"/>
        <end position="1373"/>
    </location>
</feature>
<evidence type="ECO:0000259" key="5">
    <source>
        <dbReference type="PROSITE" id="PS51783"/>
    </source>
</evidence>
<dbReference type="SUPFAM" id="SSF81837">
    <property type="entry name" value="BEACH domain"/>
    <property type="match status" value="1"/>
</dbReference>
<dbReference type="Pfam" id="PF15787">
    <property type="entry name" value="DUF4704"/>
    <property type="match status" value="1"/>
</dbReference>
<dbReference type="Gene3D" id="2.60.120.200">
    <property type="match status" value="1"/>
</dbReference>
<dbReference type="InterPro" id="IPR050865">
    <property type="entry name" value="BEACH_Domain"/>
</dbReference>
<dbReference type="GO" id="GO:0019901">
    <property type="term" value="F:protein kinase binding"/>
    <property type="evidence" value="ECO:0007669"/>
    <property type="project" value="TreeGrafter"/>
</dbReference>
<dbReference type="SMART" id="SM01026">
    <property type="entry name" value="Beach"/>
    <property type="match status" value="1"/>
</dbReference>
<dbReference type="Gene3D" id="1.10.1540.10">
    <property type="entry name" value="BEACH domain"/>
    <property type="match status" value="1"/>
</dbReference>
<feature type="compositionally biased region" description="Polar residues" evidence="3">
    <location>
        <begin position="1393"/>
        <end position="1404"/>
    </location>
</feature>
<dbReference type="Proteomes" id="UP001209878">
    <property type="component" value="Unassembled WGS sequence"/>
</dbReference>
<evidence type="ECO:0008006" key="8">
    <source>
        <dbReference type="Google" id="ProtNLM"/>
    </source>
</evidence>
<keyword evidence="2" id="KW-0677">Repeat</keyword>
<dbReference type="GO" id="GO:0008104">
    <property type="term" value="P:intracellular protein localization"/>
    <property type="evidence" value="ECO:0007669"/>
    <property type="project" value="TreeGrafter"/>
</dbReference>
<dbReference type="Pfam" id="PF20425">
    <property type="entry name" value="Neurobeachin"/>
    <property type="match status" value="1"/>
</dbReference>
<evidence type="ECO:0000313" key="6">
    <source>
        <dbReference type="EMBL" id="KAK2190683.1"/>
    </source>
</evidence>
<dbReference type="InterPro" id="IPR031570">
    <property type="entry name" value="NBEA/BDCP_DUF4704"/>
</dbReference>
<accession>A0AAD9P9G6</accession>
<proteinExistence type="predicted"/>
<dbReference type="Pfam" id="PF16057">
    <property type="entry name" value="DUF4800"/>
    <property type="match status" value="1"/>
</dbReference>
<evidence type="ECO:0000313" key="7">
    <source>
        <dbReference type="Proteomes" id="UP001209878"/>
    </source>
</evidence>
<keyword evidence="7" id="KW-1185">Reference proteome</keyword>
<feature type="compositionally biased region" description="Polar residues" evidence="3">
    <location>
        <begin position="1269"/>
        <end position="1288"/>
    </location>
</feature>
<dbReference type="FunFam" id="1.10.1540.10:FF:000001">
    <property type="entry name" value="neurobeachin isoform X1"/>
    <property type="match status" value="1"/>
</dbReference>
<dbReference type="PROSITE" id="PS50197">
    <property type="entry name" value="BEACH"/>
    <property type="match status" value="1"/>
</dbReference>
<dbReference type="InterPro" id="IPR000409">
    <property type="entry name" value="BEACH_dom"/>
</dbReference>
<dbReference type="CDD" id="cd06071">
    <property type="entry name" value="Beach"/>
    <property type="match status" value="1"/>
</dbReference>
<comment type="caution">
    <text evidence="6">The sequence shown here is derived from an EMBL/GenBank/DDBJ whole genome shotgun (WGS) entry which is preliminary data.</text>
</comment>
<evidence type="ECO:0000259" key="4">
    <source>
        <dbReference type="PROSITE" id="PS50197"/>
    </source>
</evidence>
<keyword evidence="1" id="KW-0853">WD repeat</keyword>
<dbReference type="InterPro" id="IPR023362">
    <property type="entry name" value="PH-BEACH_dom"/>
</dbReference>
<dbReference type="InterPro" id="IPR013320">
    <property type="entry name" value="ConA-like_dom_sf"/>
</dbReference>
<feature type="domain" description="BEACH-type PH" evidence="5">
    <location>
        <begin position="1900"/>
        <end position="1997"/>
    </location>
</feature>
<dbReference type="PANTHER" id="PTHR13743">
    <property type="entry name" value="BEIGE/BEACH-RELATED"/>
    <property type="match status" value="1"/>
</dbReference>
<dbReference type="CDD" id="cd01201">
    <property type="entry name" value="PH_BEACH"/>
    <property type="match status" value="1"/>
</dbReference>
<dbReference type="Gene3D" id="1.25.10.10">
    <property type="entry name" value="Leucine-rich Repeat Variant"/>
    <property type="match status" value="1"/>
</dbReference>
<feature type="compositionally biased region" description="Low complexity" evidence="3">
    <location>
        <begin position="1381"/>
        <end position="1392"/>
    </location>
</feature>
<sequence length="2299" mass="258769">MDVLNAEENLCQLWMLYSSKNDDALFQSYLKLFLETYQDYVDVEFRRLGEGFMAEGPHLTKLPETLPQVVSRQLVECDSACASAVDVDMLEYAEALVKCLIIISRNVDNIPRLASCNYVTHTVSMATVVLSKLSSENAENVSELTSFIRHVLHFLLCLYDPTFTWQKQLQSFQQVGLAVSVKIELLHVFGAIISGAQENALRAVCPATLDILLKALMIGTTATTAPPGDTEQHTDLVTLKSLVLKCLVNVVHCLHTCSPDQRQVEVGAVFEGYSHVLLRLDMTDHNRDLQLDMLRAIESMLECDNRPALQLIFVIEGVFDTFITILARITQTGSESYCLVSAVIRVIMAVMSGSQTAKDLFRDRVSYTKFVDAIKSLGQPSQDLLTVLLDLVIEGRFEGGATNSVCNPEAAIMLIQWLPDIQSHDLQTWLSESLCRLCVCGIHNRLSCCNAGMIGAILDVLQRHQQINARAVGSLITLLESLGIVSITAAELRQLIQLLKPDQDNCQASEQTRGIPYFCRLLQAMSAMARRDGREVALHYFDFHDVNSGVVVPRLQRWPGVGFTFHAWVCLDNHVPIVTQDNQLVRRQLYSFLSSTGNGFEAFVTAECTLVVAVCTKKDYNTVAVVDHPLTDQNWHCIDIVHACSRRPFTQSQLCVYIDGRLRLTDQLKFPPVTEPFSHCQIACPGLKLSADDPSSTPAADEPHRSRLQIPGLSFRLLRIPMSVRGMTTQSDTVHTLEAGCQNDQFGVPISLIGQISSVCVFHEALTLNHVRNMYLLGPNCLTLFQTEEASLTELSSKLVLHYNAKASDHPVCLDLSSNHNDGQLIGQNCSTYDIKDVINCIGGIQVLFPLLEQLSQTPSTPREDLLNNGPSASKDLDCTDWVVVPSSSYADCKLEQAGVALFVVLLKNMLQSHLVNQETLVREHALATLGILFQKVEPNAIDVSVLMALQLLVEMVAPCDKQLLHHIYQFVLFDFRLWSRSDFTVRIGHIQYLSTIIKDDKKYFRKKYGVQYLLDTINTYYSCPEDSQLEEEDCRTIRLALLSLIKYYIYKAITFEELGQLLAFILSVKREHLMGEVIDMLLALLDTPGGLNKKQDQLVLLMYEPNMAELLYVLIADSSYPVILKEKILKLLQLLLETDKVYEKSKSRLRLSELGLYPGLVSLMSHAPVSLAMVNYMLTQVFLTGSPASYDAALSILQLLPGASVEVKLAVTRQLLLTLFSKPNAARLFAKQLGWQQILVRLFIAGSQADGATRNLTSDTCVPGSPEPDSTTSSQSTNDPSTPIPSFSASDVDLTLALLGDTPVDQTPQQLDSPMSPLLDQVPAFDLATPTNLSPQFSHMPMFDDSDVFESDWSNRTGHLSRSSSASVEDVSQQGAAHASCSSESAVTSSSDPNLVTLGSQGSVGELGNGVDDSKASGTEVQTGSGGEESLLDVLGEMRKIGIKFECGGNSQDATDELCDNLLAILFMVIWKGVDGPRVQAWKDRGQVHAAINYTSETHVLLRPAVDIKRCLLELMLQGCIVDLKQAGQTNPVYTENATEVMHMIYNFLCLETEGATRRFSERIIEDVLTLLDLLTVWDQDNEWREMKQLGLTILLEFAAQNDIVLCSIAAARLHTLLQTHPVEKLQESCFMMAAIDDIITKALPENGEHYNFLIPVMKALVDKCGDLLNMKTYLPGLPTTHLSATFFDDFRSYVHREEWRSFMRKQVIPSKEQYLSNSYDRIIVTVKTHLGECHEEMMINSHLRNRKKGESKLKFQADIGDPFKTRVRQERKRYMNTMTQLRSQHSSALRQWRSTKMFITGERGVWTDEMTQDPQHWKLSNKENFSRMRPKLVPNYNFDLHTDASRLRDNLMVEEPTEELPSLLREAKVSDEDIGDDRLEDEEWSLISSVSTATEEAGGKEKLVLSETCELVTMMEVIKGRLEVTTTHVYFFDCTPNKEEGGGEDFKWSLCQLREIHFRRYNLRRSALELFLINQSNYFLNFQKKVRNKVYTRILSLRPANLIYYGSRSPAELLRASGLTQKWVQGEISNFQYLMQLNTIAGRTYNDLSQYPVFPWILCDYTSDTLNLDDEKVYRDLSRPLGVVNPKNEEQVKEKFEHFEDPTGTVEKFHYGTHYSNAAGVMHYMIRVEPFTSLHIQLQSGRFDVADRQFHSIASTWRALMENPNDVKELIPEFFYLPEFLQNINRFDFGTLQGTEDEVDHVILPKWASSPEDFIHKHMRALESEYVSRHLHEWIDLIFGYKQKGAEAVKALNVFYYCTYEGAVDLDAVTNLTERKALEGIINNFGQTPCQLLKVGS</sequence>
<dbReference type="SUPFAM" id="SSF48371">
    <property type="entry name" value="ARM repeat"/>
    <property type="match status" value="2"/>
</dbReference>
<evidence type="ECO:0000256" key="1">
    <source>
        <dbReference type="ARBA" id="ARBA00022574"/>
    </source>
</evidence>
<dbReference type="InterPro" id="IPR046852">
    <property type="entry name" value="Neurobeachin_a-sol"/>
</dbReference>
<dbReference type="Pfam" id="PF14844">
    <property type="entry name" value="PH_BEACH"/>
    <property type="match status" value="1"/>
</dbReference>
<dbReference type="InterPro" id="IPR011989">
    <property type="entry name" value="ARM-like"/>
</dbReference>
<dbReference type="SUPFAM" id="SSF49899">
    <property type="entry name" value="Concanavalin A-like lectins/glucanases"/>
    <property type="match status" value="1"/>
</dbReference>
<dbReference type="InterPro" id="IPR011993">
    <property type="entry name" value="PH-like_dom_sf"/>
</dbReference>
<evidence type="ECO:0000256" key="3">
    <source>
        <dbReference type="SAM" id="MobiDB-lite"/>
    </source>
</evidence>
<feature type="domain" description="BEACH" evidence="4">
    <location>
        <begin position="2010"/>
        <end position="2299"/>
    </location>
</feature>
<protein>
    <recommendedName>
        <fullName evidence="8">Neurobeachin-like protein 1</fullName>
    </recommendedName>
</protein>
<dbReference type="SUPFAM" id="SSF50729">
    <property type="entry name" value="PH domain-like"/>
    <property type="match status" value="1"/>
</dbReference>
<feature type="region of interest" description="Disordered" evidence="3">
    <location>
        <begin position="1357"/>
        <end position="1430"/>
    </location>
</feature>
<dbReference type="EMBL" id="JAODUO010000072">
    <property type="protein sequence ID" value="KAK2190683.1"/>
    <property type="molecule type" value="Genomic_DNA"/>
</dbReference>
<evidence type="ECO:0000256" key="2">
    <source>
        <dbReference type="ARBA" id="ARBA00022737"/>
    </source>
</evidence>
<dbReference type="InterPro" id="IPR036372">
    <property type="entry name" value="BEACH_dom_sf"/>
</dbReference>
<organism evidence="6 7">
    <name type="scientific">Ridgeia piscesae</name>
    <name type="common">Tubeworm</name>
    <dbReference type="NCBI Taxonomy" id="27915"/>
    <lineage>
        <taxon>Eukaryota</taxon>
        <taxon>Metazoa</taxon>
        <taxon>Spiralia</taxon>
        <taxon>Lophotrochozoa</taxon>
        <taxon>Annelida</taxon>
        <taxon>Polychaeta</taxon>
        <taxon>Sedentaria</taxon>
        <taxon>Canalipalpata</taxon>
        <taxon>Sabellida</taxon>
        <taxon>Siboglinidae</taxon>
        <taxon>Ridgeia</taxon>
    </lineage>
</organism>
<dbReference type="GO" id="GO:0016020">
    <property type="term" value="C:membrane"/>
    <property type="evidence" value="ECO:0007669"/>
    <property type="project" value="TreeGrafter"/>
</dbReference>
<dbReference type="InterPro" id="IPR016024">
    <property type="entry name" value="ARM-type_fold"/>
</dbReference>
<feature type="region of interest" description="Disordered" evidence="3">
    <location>
        <begin position="1256"/>
        <end position="1288"/>
    </location>
</feature>
<dbReference type="Gene3D" id="2.30.29.30">
    <property type="entry name" value="Pleckstrin-homology domain (PH domain)/Phosphotyrosine-binding domain (PTB)"/>
    <property type="match status" value="1"/>
</dbReference>
<dbReference type="GO" id="GO:0005829">
    <property type="term" value="C:cytosol"/>
    <property type="evidence" value="ECO:0007669"/>
    <property type="project" value="TreeGrafter"/>
</dbReference>
<dbReference type="Pfam" id="PF02138">
    <property type="entry name" value="Beach"/>
    <property type="match status" value="1"/>
</dbReference>
<reference evidence="6" key="1">
    <citation type="journal article" date="2023" name="Mol. Biol. Evol.">
        <title>Third-Generation Sequencing Reveals the Adaptive Role of the Epigenome in Three Deep-Sea Polychaetes.</title>
        <authorList>
            <person name="Perez M."/>
            <person name="Aroh O."/>
            <person name="Sun Y."/>
            <person name="Lan Y."/>
            <person name="Juniper S.K."/>
            <person name="Young C.R."/>
            <person name="Angers B."/>
            <person name="Qian P.Y."/>
        </authorList>
    </citation>
    <scope>NUCLEOTIDE SEQUENCE</scope>
    <source>
        <strain evidence="6">R07B-5</strain>
    </source>
</reference>
<dbReference type="PANTHER" id="PTHR13743:SF112">
    <property type="entry name" value="BEACH DOMAIN-CONTAINING PROTEIN"/>
    <property type="match status" value="1"/>
</dbReference>
<dbReference type="PROSITE" id="PS51783">
    <property type="entry name" value="PH_BEACH"/>
    <property type="match status" value="1"/>
</dbReference>
<gene>
    <name evidence="6" type="ORF">NP493_70g05017</name>
</gene>